<dbReference type="Ensembl" id="ENSEBUT00000022703.1">
    <property type="protein sequence ID" value="ENSEBUP00000022127.1"/>
    <property type="gene ID" value="ENSEBUG00000013645.1"/>
</dbReference>
<keyword evidence="1 6" id="KW-0812">Transmembrane</keyword>
<feature type="domain" description="SUN" evidence="8">
    <location>
        <begin position="468"/>
        <end position="629"/>
    </location>
</feature>
<keyword evidence="2 6" id="KW-1133">Transmembrane helix</keyword>
<dbReference type="InterPro" id="IPR045119">
    <property type="entry name" value="SUN1-5"/>
</dbReference>
<feature type="chain" id="PRO_5034580721" description="SUN domain-containing protein" evidence="7">
    <location>
        <begin position="19"/>
        <end position="630"/>
    </location>
</feature>
<evidence type="ECO:0000313" key="10">
    <source>
        <dbReference type="Proteomes" id="UP000694388"/>
    </source>
</evidence>
<dbReference type="PANTHER" id="PTHR12911:SF8">
    <property type="entry name" value="KLAROID PROTEIN-RELATED"/>
    <property type="match status" value="1"/>
</dbReference>
<proteinExistence type="predicted"/>
<reference evidence="9" key="2">
    <citation type="submission" date="2025-09" db="UniProtKB">
        <authorList>
            <consortium name="Ensembl"/>
        </authorList>
    </citation>
    <scope>IDENTIFICATION</scope>
</reference>
<accession>A0A8C4R024</accession>
<evidence type="ECO:0000256" key="2">
    <source>
        <dbReference type="ARBA" id="ARBA00022989"/>
    </source>
</evidence>
<dbReference type="GO" id="GO:0043495">
    <property type="term" value="F:protein-membrane adaptor activity"/>
    <property type="evidence" value="ECO:0007669"/>
    <property type="project" value="TreeGrafter"/>
</dbReference>
<evidence type="ECO:0000256" key="4">
    <source>
        <dbReference type="ARBA" id="ARBA00023136"/>
    </source>
</evidence>
<feature type="transmembrane region" description="Helical" evidence="6">
    <location>
        <begin position="170"/>
        <end position="194"/>
    </location>
</feature>
<evidence type="ECO:0000313" key="9">
    <source>
        <dbReference type="Ensembl" id="ENSEBUP00000022127.1"/>
    </source>
</evidence>
<dbReference type="PROSITE" id="PS51469">
    <property type="entry name" value="SUN"/>
    <property type="match status" value="1"/>
</dbReference>
<sequence length="630" mass="71715">MLLYLLSIVLFPIHYSFERGCWDFPAEVCPVIFGNHIMSRRSSRLSRRSTFDADSSHEDLSGNSLQASDYRETLYITPSARHARTPTHHKEPDSPMFKVPNTVNLPLNRRISRTTITENSFPERNISHLWGLDFDEERRGVFKKVCSFCGWLCRLPLNILQSIGGSVSSAFWFMGTGWYRFVTLLSLVNMYVLFRNPFRSPKYILVILILIGVFTGVYLCAHSGSSNNEYAHWLSNGVVQPIPFVQPPTASPSDPSDVDNLQKSIVDLHNVVMQFRAEQLHREKEVKLELLKKVEQLLGESLTSKEEAHRQQAWESQQKVLKDVEHIVKKEMSGYRDDQEAQMQVRNDLVTIKQDLGSLPLKVKGVVAEMMTQLTQSQQISSEMAPFHKWLLQHFVPRDSLPLLMQQLENEISANLKKRFGHLNDDGARNDFWSAVTKEEVFNIVHHALKTFSEDKTGKFDFALESAGGAVINVRCSESYTSKAAIISLFGIPLMYQSQSPRVIIQPDMNPGNCWAFKGTHGFAVIRLSASVELTEFVMEHVPRTLSPSGRIDSAPREFSVFGLQDENDEGGHLLGKYTFQEDDESLQTFPVQVSNIPPYEIIELRILSNWGNPEYTCLYSNSASWKKES</sequence>
<keyword evidence="3" id="KW-0175">Coiled coil</keyword>
<organism evidence="9 10">
    <name type="scientific">Eptatretus burgeri</name>
    <name type="common">Inshore hagfish</name>
    <dbReference type="NCBI Taxonomy" id="7764"/>
    <lineage>
        <taxon>Eukaryota</taxon>
        <taxon>Metazoa</taxon>
        <taxon>Chordata</taxon>
        <taxon>Craniata</taxon>
        <taxon>Vertebrata</taxon>
        <taxon>Cyclostomata</taxon>
        <taxon>Myxini</taxon>
        <taxon>Myxiniformes</taxon>
        <taxon>Myxinidae</taxon>
        <taxon>Eptatretinae</taxon>
        <taxon>Eptatretus</taxon>
    </lineage>
</organism>
<keyword evidence="7" id="KW-0732">Signal</keyword>
<keyword evidence="10" id="KW-1185">Reference proteome</keyword>
<protein>
    <recommendedName>
        <fullName evidence="8">SUN domain-containing protein</fullName>
    </recommendedName>
</protein>
<dbReference type="FunFam" id="2.60.120.260:FF:000009">
    <property type="entry name" value="SUN domain-containing protein 1 isoform X1"/>
    <property type="match status" value="1"/>
</dbReference>
<reference evidence="9" key="1">
    <citation type="submission" date="2025-08" db="UniProtKB">
        <authorList>
            <consortium name="Ensembl"/>
        </authorList>
    </citation>
    <scope>IDENTIFICATION</scope>
</reference>
<evidence type="ECO:0000256" key="6">
    <source>
        <dbReference type="SAM" id="Phobius"/>
    </source>
</evidence>
<evidence type="ECO:0000259" key="8">
    <source>
        <dbReference type="PROSITE" id="PS51469"/>
    </source>
</evidence>
<evidence type="ECO:0000256" key="3">
    <source>
        <dbReference type="ARBA" id="ARBA00023054"/>
    </source>
</evidence>
<dbReference type="GO" id="GO:0005637">
    <property type="term" value="C:nuclear inner membrane"/>
    <property type="evidence" value="ECO:0007669"/>
    <property type="project" value="UniProtKB-SubCell"/>
</dbReference>
<dbReference type="PANTHER" id="PTHR12911">
    <property type="entry name" value="SAD1/UNC-84-LIKE PROTEIN-RELATED"/>
    <property type="match status" value="1"/>
</dbReference>
<dbReference type="InterPro" id="IPR012919">
    <property type="entry name" value="SUN_dom"/>
</dbReference>
<dbReference type="Pfam" id="PF07738">
    <property type="entry name" value="Sad1_UNC"/>
    <property type="match status" value="1"/>
</dbReference>
<dbReference type="Gene3D" id="2.60.120.260">
    <property type="entry name" value="Galactose-binding domain-like"/>
    <property type="match status" value="1"/>
</dbReference>
<evidence type="ECO:0000256" key="1">
    <source>
        <dbReference type="ARBA" id="ARBA00022692"/>
    </source>
</evidence>
<evidence type="ECO:0000256" key="5">
    <source>
        <dbReference type="ARBA" id="ARBA00037816"/>
    </source>
</evidence>
<feature type="transmembrane region" description="Helical" evidence="6">
    <location>
        <begin position="203"/>
        <end position="219"/>
    </location>
</feature>
<keyword evidence="4 6" id="KW-0472">Membrane</keyword>
<dbReference type="AlphaFoldDB" id="A0A8C4R024"/>
<name>A0A8C4R024_EPTBU</name>
<dbReference type="GO" id="GO:0034993">
    <property type="term" value="C:meiotic nuclear membrane microtubule tethering complex"/>
    <property type="evidence" value="ECO:0007669"/>
    <property type="project" value="TreeGrafter"/>
</dbReference>
<feature type="signal peptide" evidence="7">
    <location>
        <begin position="1"/>
        <end position="18"/>
    </location>
</feature>
<evidence type="ECO:0000256" key="7">
    <source>
        <dbReference type="SAM" id="SignalP"/>
    </source>
</evidence>
<comment type="subcellular location">
    <subcellularLocation>
        <location evidence="5">Nucleus inner membrane</location>
        <topology evidence="5">Single-pass type II membrane protein</topology>
    </subcellularLocation>
</comment>
<dbReference type="Proteomes" id="UP000694388">
    <property type="component" value="Unplaced"/>
</dbReference>
<dbReference type="GeneTree" id="ENSGT00940000155830"/>